<feature type="compositionally biased region" description="Low complexity" evidence="1">
    <location>
        <begin position="372"/>
        <end position="386"/>
    </location>
</feature>
<dbReference type="InParanoid" id="E3MF11"/>
<feature type="region of interest" description="Disordered" evidence="1">
    <location>
        <begin position="347"/>
        <end position="443"/>
    </location>
</feature>
<evidence type="ECO:0000256" key="2">
    <source>
        <dbReference type="SAM" id="SignalP"/>
    </source>
</evidence>
<dbReference type="KEGG" id="crq:GCK72_021933"/>
<evidence type="ECO:0000313" key="4">
    <source>
        <dbReference type="Proteomes" id="UP000008281"/>
    </source>
</evidence>
<organism evidence="4">
    <name type="scientific">Caenorhabditis remanei</name>
    <name type="common">Caenorhabditis vulgaris</name>
    <dbReference type="NCBI Taxonomy" id="31234"/>
    <lineage>
        <taxon>Eukaryota</taxon>
        <taxon>Metazoa</taxon>
        <taxon>Ecdysozoa</taxon>
        <taxon>Nematoda</taxon>
        <taxon>Chromadorea</taxon>
        <taxon>Rhabditida</taxon>
        <taxon>Rhabditina</taxon>
        <taxon>Rhabditomorpha</taxon>
        <taxon>Rhabditoidea</taxon>
        <taxon>Rhabditidae</taxon>
        <taxon>Peloderinae</taxon>
        <taxon>Caenorhabditis</taxon>
    </lineage>
</organism>
<dbReference type="EMBL" id="DS268440">
    <property type="protein sequence ID" value="EFP00807.1"/>
    <property type="molecule type" value="Genomic_DNA"/>
</dbReference>
<accession>E3MF11</accession>
<sequence length="465" mass="53180">MKLLGIVEILLIGFTTAVVSNLEPVKEQEDFIKELNKERRNFANKHKITGMEDLVWSSELQEVADAIDYKNLPLPEERKWRFTLVRKYTRYGIRDLQNAQIFYFPEKNKSVNDIGKSNKHCRGLEHINPLQNTIACAEKEGSLETDFKVICLLGPESRIIDLFQLCNGKADKKTVRADRLCPSLESLQYDQLYFISELNKARQENAKTKNVNNMHELTWSQEMHYKALSSIEKEKLPENRNFRIILIGSYKTGLKDLKMSEGSLTYTQISQKDLKDKKIKFYPNKEYLHPLQTDIACFPVKDSNATFCFLGPEAQSFEDIKNPPEQCKEEFEKDGDLCSRKPEIVTIPHNSETESTAPPPVSTNPPESAIQTPGTSESETESSPGTCALQPTTPVPRVSFTRFTTEKVTPEPPPRLPKELEDYEELDGDEYDEDFPTGEPPRYKRNSNFVPSCLFSVLLVLVSCF</sequence>
<reference evidence="3" key="1">
    <citation type="submission" date="2007-07" db="EMBL/GenBank/DDBJ databases">
        <title>PCAP assembly of the Caenorhabditis remanei genome.</title>
        <authorList>
            <consortium name="The Caenorhabditis remanei Sequencing Consortium"/>
            <person name="Wilson R.K."/>
        </authorList>
    </citation>
    <scope>NUCLEOTIDE SEQUENCE [LARGE SCALE GENOMIC DNA]</scope>
    <source>
        <strain evidence="3">PB4641</strain>
    </source>
</reference>
<feature type="compositionally biased region" description="Acidic residues" evidence="1">
    <location>
        <begin position="421"/>
        <end position="436"/>
    </location>
</feature>
<gene>
    <name evidence="3" type="ORF">CRE_21237</name>
</gene>
<evidence type="ECO:0000256" key="1">
    <source>
        <dbReference type="SAM" id="MobiDB-lite"/>
    </source>
</evidence>
<dbReference type="Proteomes" id="UP000008281">
    <property type="component" value="Unassembled WGS sequence"/>
</dbReference>
<keyword evidence="4" id="KW-1185">Reference proteome</keyword>
<keyword evidence="2" id="KW-0732">Signal</keyword>
<protein>
    <submittedName>
        <fullName evidence="3">Uncharacterized protein</fullName>
    </submittedName>
</protein>
<dbReference type="AlphaFoldDB" id="E3MF11"/>
<dbReference type="OMA" id="SAYAYVW"/>
<feature type="chain" id="PRO_5003176714" evidence="2">
    <location>
        <begin position="18"/>
        <end position="465"/>
    </location>
</feature>
<dbReference type="eggNOG" id="ENOG502TJYW">
    <property type="taxonomic scope" value="Eukaryota"/>
</dbReference>
<evidence type="ECO:0000313" key="3">
    <source>
        <dbReference type="EMBL" id="EFP00807.1"/>
    </source>
</evidence>
<name>E3MF11_CAERE</name>
<dbReference type="CTD" id="9816215"/>
<dbReference type="GeneID" id="9816215"/>
<dbReference type="HOGENOM" id="CLU_732038_0_0_1"/>
<feature type="signal peptide" evidence="2">
    <location>
        <begin position="1"/>
        <end position="17"/>
    </location>
</feature>
<proteinExistence type="predicted"/>
<dbReference type="RefSeq" id="XP_003105346.2">
    <property type="nucleotide sequence ID" value="XM_003105298.2"/>
</dbReference>
<dbReference type="OrthoDB" id="5787317at2759"/>